<evidence type="ECO:0000313" key="1">
    <source>
        <dbReference type="EMBL" id="KAL1277353.1"/>
    </source>
</evidence>
<gene>
    <name evidence="1" type="ORF">QQF64_024026</name>
</gene>
<dbReference type="Proteomes" id="UP001558613">
    <property type="component" value="Unassembled WGS sequence"/>
</dbReference>
<evidence type="ECO:0008006" key="3">
    <source>
        <dbReference type="Google" id="ProtNLM"/>
    </source>
</evidence>
<dbReference type="PANTHER" id="PTHR45913">
    <property type="entry name" value="EPM2A-INTERACTING PROTEIN 1"/>
    <property type="match status" value="1"/>
</dbReference>
<organism evidence="1 2">
    <name type="scientific">Cirrhinus molitorella</name>
    <name type="common">mud carp</name>
    <dbReference type="NCBI Taxonomy" id="172907"/>
    <lineage>
        <taxon>Eukaryota</taxon>
        <taxon>Metazoa</taxon>
        <taxon>Chordata</taxon>
        <taxon>Craniata</taxon>
        <taxon>Vertebrata</taxon>
        <taxon>Euteleostomi</taxon>
        <taxon>Actinopterygii</taxon>
        <taxon>Neopterygii</taxon>
        <taxon>Teleostei</taxon>
        <taxon>Ostariophysi</taxon>
        <taxon>Cypriniformes</taxon>
        <taxon>Cyprinidae</taxon>
        <taxon>Labeoninae</taxon>
        <taxon>Labeonini</taxon>
        <taxon>Cirrhinus</taxon>
    </lineage>
</organism>
<reference evidence="1 2" key="1">
    <citation type="submission" date="2023-09" db="EMBL/GenBank/DDBJ databases">
        <authorList>
            <person name="Wang M."/>
        </authorList>
    </citation>
    <scope>NUCLEOTIDE SEQUENCE [LARGE SCALE GENOMIC DNA]</scope>
    <source>
        <strain evidence="1">GT-2023</strain>
        <tissue evidence="1">Liver</tissue>
    </source>
</reference>
<name>A0ABR3NK52_9TELE</name>
<proteinExistence type="predicted"/>
<sequence>MTGKHSGLVTKVQAVAPFAVWMHCMVHRQALAAKNMPPDMKQVMDEAFLAVNKMSATSTRLFKVLCQEMGAEHQQLLFPSEVRWLSRGKVLSRLHEL</sequence>
<accession>A0ABR3NK52</accession>
<dbReference type="EMBL" id="JAYMGO010000003">
    <property type="protein sequence ID" value="KAL1277353.1"/>
    <property type="molecule type" value="Genomic_DNA"/>
</dbReference>
<comment type="caution">
    <text evidence="1">The sequence shown here is derived from an EMBL/GenBank/DDBJ whole genome shotgun (WGS) entry which is preliminary data.</text>
</comment>
<protein>
    <recommendedName>
        <fullName evidence="3">SCAN domain-containing protein 3</fullName>
    </recommendedName>
</protein>
<keyword evidence="2" id="KW-1185">Reference proteome</keyword>
<dbReference type="PANTHER" id="PTHR45913:SF19">
    <property type="entry name" value="LOW QUALITY PROTEIN: ZINC FINGER BED DOMAIN-CONTAINING PROTEIN 5-LIKE"/>
    <property type="match status" value="1"/>
</dbReference>
<evidence type="ECO:0000313" key="2">
    <source>
        <dbReference type="Proteomes" id="UP001558613"/>
    </source>
</evidence>